<dbReference type="InterPro" id="IPR003607">
    <property type="entry name" value="HD/PDEase_dom"/>
</dbReference>
<dbReference type="EMBL" id="BARW01032516">
    <property type="protein sequence ID" value="GAJ14023.1"/>
    <property type="molecule type" value="Genomic_DNA"/>
</dbReference>
<organism evidence="2">
    <name type="scientific">marine sediment metagenome</name>
    <dbReference type="NCBI Taxonomy" id="412755"/>
    <lineage>
        <taxon>unclassified sequences</taxon>
        <taxon>metagenomes</taxon>
        <taxon>ecological metagenomes</taxon>
    </lineage>
</organism>
<gene>
    <name evidence="2" type="ORF">S12H4_51448</name>
</gene>
<dbReference type="SUPFAM" id="SSF109604">
    <property type="entry name" value="HD-domain/PDEase-like"/>
    <property type="match status" value="1"/>
</dbReference>
<dbReference type="InterPro" id="IPR052020">
    <property type="entry name" value="Cyclic_di-GMP/3'3'-cGAMP_PDE"/>
</dbReference>
<dbReference type="CDD" id="cd00077">
    <property type="entry name" value="HDc"/>
    <property type="match status" value="1"/>
</dbReference>
<dbReference type="PANTHER" id="PTHR45228">
    <property type="entry name" value="CYCLIC DI-GMP PHOSPHODIESTERASE TM_0186-RELATED"/>
    <property type="match status" value="1"/>
</dbReference>
<accession>X1U915</accession>
<dbReference type="Gene3D" id="1.10.3210.10">
    <property type="entry name" value="Hypothetical protein af1432"/>
    <property type="match status" value="1"/>
</dbReference>
<sequence>NEHHEKWNGEGYPNGKKGEDIHIYGRITAMADVFDALGNARVYKPAWELDRIVKLFKEEKGHQFDPKLVKVFLDNLDDFVKIKETYKDEPPVSEG</sequence>
<dbReference type="AlphaFoldDB" id="X1U915"/>
<evidence type="ECO:0000313" key="2">
    <source>
        <dbReference type="EMBL" id="GAJ14023.1"/>
    </source>
</evidence>
<dbReference type="PANTHER" id="PTHR45228:SF1">
    <property type="entry name" value="CYCLIC DI-GMP PHOSPHODIESTERASE TM_0186"/>
    <property type="match status" value="1"/>
</dbReference>
<comment type="caution">
    <text evidence="2">The sequence shown here is derived from an EMBL/GenBank/DDBJ whole genome shotgun (WGS) entry which is preliminary data.</text>
</comment>
<proteinExistence type="predicted"/>
<dbReference type="Pfam" id="PF13487">
    <property type="entry name" value="HD_5"/>
    <property type="match status" value="1"/>
</dbReference>
<feature type="non-terminal residue" evidence="2">
    <location>
        <position position="1"/>
    </location>
</feature>
<evidence type="ECO:0000259" key="1">
    <source>
        <dbReference type="PROSITE" id="PS51832"/>
    </source>
</evidence>
<protein>
    <recommendedName>
        <fullName evidence="1">HD-GYP domain-containing protein</fullName>
    </recommendedName>
</protein>
<dbReference type="InterPro" id="IPR037522">
    <property type="entry name" value="HD_GYP_dom"/>
</dbReference>
<dbReference type="PROSITE" id="PS51832">
    <property type="entry name" value="HD_GYP"/>
    <property type="match status" value="1"/>
</dbReference>
<feature type="domain" description="HD-GYP" evidence="1">
    <location>
        <begin position="1"/>
        <end position="88"/>
    </location>
</feature>
<reference evidence="2" key="1">
    <citation type="journal article" date="2014" name="Front. Microbiol.">
        <title>High frequency of phylogenetically diverse reductive dehalogenase-homologous genes in deep subseafloor sedimentary metagenomes.</title>
        <authorList>
            <person name="Kawai M."/>
            <person name="Futagami T."/>
            <person name="Toyoda A."/>
            <person name="Takaki Y."/>
            <person name="Nishi S."/>
            <person name="Hori S."/>
            <person name="Arai W."/>
            <person name="Tsubouchi T."/>
            <person name="Morono Y."/>
            <person name="Uchiyama I."/>
            <person name="Ito T."/>
            <person name="Fujiyama A."/>
            <person name="Inagaki F."/>
            <person name="Takami H."/>
        </authorList>
    </citation>
    <scope>NUCLEOTIDE SEQUENCE</scope>
    <source>
        <strain evidence="2">Expedition CK06-06</strain>
    </source>
</reference>
<name>X1U915_9ZZZZ</name>